<evidence type="ECO:0000256" key="1">
    <source>
        <dbReference type="SAM" id="MobiDB-lite"/>
    </source>
</evidence>
<keyword evidence="2" id="KW-0732">Signal</keyword>
<evidence type="ECO:0000313" key="6">
    <source>
        <dbReference type="Proteomes" id="UP000284657"/>
    </source>
</evidence>
<dbReference type="OrthoDB" id="122289at2759"/>
<dbReference type="EMBL" id="MBDO02000773">
    <property type="protein sequence ID" value="RLN52339.1"/>
    <property type="molecule type" value="Genomic_DNA"/>
</dbReference>
<comment type="caution">
    <text evidence="4">The sequence shown here is derived from an EMBL/GenBank/DDBJ whole genome shotgun (WGS) entry which is preliminary data.</text>
</comment>
<sequence length="194" mass="20342">MKFVTFVVALVATLAVVVATTNEPTVKTAAEALQMAKEVTLPDGVQLTGKVEHVDPPSQSAVKEVSEGAHKEQFWGMGGLGLGGLGGRGVGGWGNWGGWGGYGPYRYGFLCGGYPGWAYPLGYWNMYGSGLYGGGQGPAMSKTVGVPISLLHEGEGRTVTIELKNGENEDQKKKKATKNNARKGGRRAGPGARK</sequence>
<evidence type="ECO:0008006" key="7">
    <source>
        <dbReference type="Google" id="ProtNLM"/>
    </source>
</evidence>
<feature type="signal peptide" evidence="2">
    <location>
        <begin position="1"/>
        <end position="19"/>
    </location>
</feature>
<evidence type="ECO:0000313" key="3">
    <source>
        <dbReference type="EMBL" id="RLN44579.1"/>
    </source>
</evidence>
<organism evidence="4 5">
    <name type="scientific">Phytophthora kernoviae</name>
    <dbReference type="NCBI Taxonomy" id="325452"/>
    <lineage>
        <taxon>Eukaryota</taxon>
        <taxon>Sar</taxon>
        <taxon>Stramenopiles</taxon>
        <taxon>Oomycota</taxon>
        <taxon>Peronosporomycetes</taxon>
        <taxon>Peronosporales</taxon>
        <taxon>Peronosporaceae</taxon>
        <taxon>Phytophthora</taxon>
    </lineage>
</organism>
<evidence type="ECO:0000313" key="4">
    <source>
        <dbReference type="EMBL" id="RLN52339.1"/>
    </source>
</evidence>
<reference evidence="5 6" key="1">
    <citation type="submission" date="2018-07" db="EMBL/GenBank/DDBJ databases">
        <title>Genome sequencing of oomycete isolates from Chile give support for New Zealand origin for Phytophthora kernoviae and make available the first Nothophytophthora sp. genome.</title>
        <authorList>
            <person name="Studholme D.J."/>
            <person name="Sanfuentes E."/>
            <person name="Panda P."/>
            <person name="Hill R."/>
            <person name="Sambles C."/>
            <person name="Grant M."/>
            <person name="Williams N.M."/>
            <person name="Mcdougal R.L."/>
        </authorList>
    </citation>
    <scope>NUCLEOTIDE SEQUENCE [LARGE SCALE GENOMIC DNA]</scope>
    <source>
        <strain evidence="4">Chile6</strain>
        <strain evidence="3">Chile7</strain>
    </source>
</reference>
<dbReference type="EMBL" id="MBAD02002775">
    <property type="protein sequence ID" value="RLN44579.1"/>
    <property type="molecule type" value="Genomic_DNA"/>
</dbReference>
<evidence type="ECO:0000313" key="5">
    <source>
        <dbReference type="Proteomes" id="UP000277300"/>
    </source>
</evidence>
<gene>
    <name evidence="3" type="ORF">BBJ29_009489</name>
    <name evidence="4" type="ORF">BBP00_00009651</name>
</gene>
<proteinExistence type="predicted"/>
<dbReference type="AlphaFoldDB" id="A0A3F2RD88"/>
<dbReference type="Proteomes" id="UP000284657">
    <property type="component" value="Unassembled WGS sequence"/>
</dbReference>
<feature type="compositionally biased region" description="Basic residues" evidence="1">
    <location>
        <begin position="173"/>
        <end position="194"/>
    </location>
</feature>
<feature type="chain" id="PRO_5036338476" description="RxLR effector protein" evidence="2">
    <location>
        <begin position="20"/>
        <end position="194"/>
    </location>
</feature>
<protein>
    <recommendedName>
        <fullName evidence="7">RxLR effector protein</fullName>
    </recommendedName>
</protein>
<accession>A0A3F2RD88</accession>
<feature type="region of interest" description="Disordered" evidence="1">
    <location>
        <begin position="162"/>
        <end position="194"/>
    </location>
</feature>
<name>A0A3F2RD88_9STRA</name>
<evidence type="ECO:0000256" key="2">
    <source>
        <dbReference type="SAM" id="SignalP"/>
    </source>
</evidence>
<dbReference type="Proteomes" id="UP000277300">
    <property type="component" value="Unassembled WGS sequence"/>
</dbReference>